<keyword evidence="2" id="KW-1185">Reference proteome</keyword>
<evidence type="ECO:0000313" key="2">
    <source>
        <dbReference type="Proteomes" id="UP000076268"/>
    </source>
</evidence>
<dbReference type="AlphaFoldDB" id="A0A154BMF1"/>
<dbReference type="EMBL" id="LSGP01000026">
    <property type="protein sequence ID" value="KYZ75055.1"/>
    <property type="molecule type" value="Genomic_DNA"/>
</dbReference>
<dbReference type="Gene3D" id="3.40.50.300">
    <property type="entry name" value="P-loop containing nucleotide triphosphate hydrolases"/>
    <property type="match status" value="1"/>
</dbReference>
<proteinExistence type="predicted"/>
<reference evidence="1 2" key="1">
    <citation type="submission" date="2016-02" db="EMBL/GenBank/DDBJ databases">
        <title>Anaerosporomusa subterraneum gen. nov., sp. nov., a spore-forming obligate anaerobe isolated from saprolite.</title>
        <authorList>
            <person name="Choi J.K."/>
            <person name="Shah M."/>
            <person name="Yee N."/>
        </authorList>
    </citation>
    <scope>NUCLEOTIDE SEQUENCE [LARGE SCALE GENOMIC DNA]</scope>
    <source>
        <strain evidence="1 2">RU4</strain>
    </source>
</reference>
<dbReference type="OrthoDB" id="396512at2"/>
<dbReference type="SUPFAM" id="SSF52540">
    <property type="entry name" value="P-loop containing nucleoside triphosphate hydrolases"/>
    <property type="match status" value="1"/>
</dbReference>
<organism evidence="1 2">
    <name type="scientific">Anaerosporomusa subterranea</name>
    <dbReference type="NCBI Taxonomy" id="1794912"/>
    <lineage>
        <taxon>Bacteria</taxon>
        <taxon>Bacillati</taxon>
        <taxon>Bacillota</taxon>
        <taxon>Negativicutes</taxon>
        <taxon>Acetonemataceae</taxon>
        <taxon>Anaerosporomusa</taxon>
    </lineage>
</organism>
<protein>
    <submittedName>
        <fullName evidence="1">Uncharacterized protein</fullName>
    </submittedName>
</protein>
<gene>
    <name evidence="1" type="ORF">AXX12_15895</name>
</gene>
<dbReference type="Proteomes" id="UP000076268">
    <property type="component" value="Unassembled WGS sequence"/>
</dbReference>
<comment type="caution">
    <text evidence="1">The sequence shown here is derived from an EMBL/GenBank/DDBJ whole genome shotgun (WGS) entry which is preliminary data.</text>
</comment>
<name>A0A154BMF1_ANASB</name>
<dbReference type="RefSeq" id="WP_066245662.1">
    <property type="nucleotide sequence ID" value="NZ_LSGP01000026.1"/>
</dbReference>
<accession>A0A154BMF1</accession>
<sequence>MQGLIDVVLEYIEKEKTSYAIFINGRWGTGKTHFWDKSLKLAIKENKKKSLDPIYVSLYGIASVEKISEKIFYSIHNVKSAADWVNAAKSVAEKYSGISFKVPYDKMIDYSKYVVCFDDLERVNMDIKEVLGYFTSLVDRQSAKIIIIGYEEELEKHFLTTNIEAKMEVALSTLKDDERQDKNKLIAKTRELFNDYSVFKRIKEKLIGKTIEFTPNFDGVIKEITSEYNGKYGEFLKDNISLILDTFIVSETRNLRILNYALDDFQKVYLHIITNHKSVSAELSVDMLKFYLSSAFEIMTGVYTRDDYNSYTSNSYCVLELSEEQMESISDKKGEQTKAKSLAPFLQKYYPASYSEYPFYPSIWGMIFNGIFDSVQFDKEIETRYYPQSEEDIVEKFSSSYWEFSDEEFAETANSILRRIEMGEVHFSQYPKLFFAFEALVKTKSVPLTIEELKTLFKTGMDIIGRNECIPVSFDTNFELFDKNVTGNYKEIKNYAFGINERLEGKQVHATINELETLLKTNVDEFCRLVGSKEGEYSLLKIFKFLSVSIIMEFVKNAENKDLIKFRNAMERRYGFSNISDYYMEETENLLKLKTEISALLIERQQSGIFSLKVHLILVLLDTISSVISRLDRA</sequence>
<evidence type="ECO:0000313" key="1">
    <source>
        <dbReference type="EMBL" id="KYZ75055.1"/>
    </source>
</evidence>
<dbReference type="InterPro" id="IPR027417">
    <property type="entry name" value="P-loop_NTPase"/>
</dbReference>